<reference evidence="1" key="1">
    <citation type="submission" date="2021-01" db="EMBL/GenBank/DDBJ databases">
        <authorList>
            <person name="Kaushik A."/>
        </authorList>
    </citation>
    <scope>NUCLEOTIDE SEQUENCE</scope>
    <source>
        <strain evidence="1">AG2-2IIIB</strain>
    </source>
</reference>
<evidence type="ECO:0000313" key="1">
    <source>
        <dbReference type="EMBL" id="CAE6435706.1"/>
    </source>
</evidence>
<dbReference type="EMBL" id="CAJMWT010002195">
    <property type="protein sequence ID" value="CAE6435706.1"/>
    <property type="molecule type" value="Genomic_DNA"/>
</dbReference>
<dbReference type="AlphaFoldDB" id="A0A8H3AS28"/>
<sequence length="233" mass="26105">MSVLPVIPTMVGTPTDLATMDYADAYSHDTTFMHNTLIRAFNQIGAKAMKIPPPEITDFATYVDAFCETLRRHCEGENTIIFPRISAHTFLNGEDNAALLSCLERVEQWVRDTAQLPEKADPTELVAAMEVMAPLFSKNMHEQPRHMSPSVLRSALSGPELRDLVNTDIAWVAQNSRMEYLLPFLVLHHDISTNEAWPGLPEMAKKALPELAAVNLGCWKYAPFTLSEQLRPL</sequence>
<protein>
    <recommendedName>
        <fullName evidence="3">Hemerythrin-like domain-containing protein</fullName>
    </recommendedName>
</protein>
<accession>A0A8H3AS28</accession>
<organism evidence="1 2">
    <name type="scientific">Rhizoctonia solani</name>
    <dbReference type="NCBI Taxonomy" id="456999"/>
    <lineage>
        <taxon>Eukaryota</taxon>
        <taxon>Fungi</taxon>
        <taxon>Dikarya</taxon>
        <taxon>Basidiomycota</taxon>
        <taxon>Agaricomycotina</taxon>
        <taxon>Agaricomycetes</taxon>
        <taxon>Cantharellales</taxon>
        <taxon>Ceratobasidiaceae</taxon>
        <taxon>Rhizoctonia</taxon>
    </lineage>
</organism>
<dbReference type="Proteomes" id="UP000663843">
    <property type="component" value="Unassembled WGS sequence"/>
</dbReference>
<evidence type="ECO:0000313" key="2">
    <source>
        <dbReference type="Proteomes" id="UP000663843"/>
    </source>
</evidence>
<evidence type="ECO:0008006" key="3">
    <source>
        <dbReference type="Google" id="ProtNLM"/>
    </source>
</evidence>
<comment type="caution">
    <text evidence="1">The sequence shown here is derived from an EMBL/GenBank/DDBJ whole genome shotgun (WGS) entry which is preliminary data.</text>
</comment>
<name>A0A8H3AS28_9AGAM</name>
<proteinExistence type="predicted"/>
<gene>
    <name evidence="1" type="ORF">RDB_LOCUS69532</name>
</gene>